<comment type="caution">
    <text evidence="2">The sequence shown here is derived from an EMBL/GenBank/DDBJ whole genome shotgun (WGS) entry which is preliminary data.</text>
</comment>
<dbReference type="EMBL" id="BSYJ01000001">
    <property type="protein sequence ID" value="GMG85905.1"/>
    <property type="molecule type" value="Genomic_DNA"/>
</dbReference>
<dbReference type="SUPFAM" id="SSF50341">
    <property type="entry name" value="CheW-like"/>
    <property type="match status" value="1"/>
</dbReference>
<dbReference type="RefSeq" id="WP_285762429.1">
    <property type="nucleotide sequence ID" value="NZ_BSYJ01000001.1"/>
</dbReference>
<dbReference type="Gene3D" id="2.30.30.40">
    <property type="entry name" value="SH3 Domains"/>
    <property type="match status" value="1"/>
</dbReference>
<dbReference type="InterPro" id="IPR002545">
    <property type="entry name" value="CheW-lke_dom"/>
</dbReference>
<proteinExistence type="predicted"/>
<dbReference type="InterPro" id="IPR036061">
    <property type="entry name" value="CheW-like_dom_sf"/>
</dbReference>
<gene>
    <name evidence="2" type="ORF">MNKW57_02260</name>
</gene>
<dbReference type="Gene3D" id="2.40.50.180">
    <property type="entry name" value="CheA-289, Domain 4"/>
    <property type="match status" value="1"/>
</dbReference>
<evidence type="ECO:0000313" key="3">
    <source>
        <dbReference type="Proteomes" id="UP001224392"/>
    </source>
</evidence>
<dbReference type="Pfam" id="PF01584">
    <property type="entry name" value="CheW"/>
    <property type="match status" value="1"/>
</dbReference>
<feature type="domain" description="CheW-like" evidence="1">
    <location>
        <begin position="14"/>
        <end position="155"/>
    </location>
</feature>
<evidence type="ECO:0000313" key="2">
    <source>
        <dbReference type="EMBL" id="GMG85905.1"/>
    </source>
</evidence>
<reference evidence="2 3" key="1">
    <citation type="submission" date="2023-04" db="EMBL/GenBank/DDBJ databases">
        <title>Marinobulbifer ophiurae gen. nov., sp. Nov., isolate from tissue of brittle star Ophioplocus japonicus.</title>
        <authorList>
            <person name="Kawano K."/>
            <person name="Sawayama S."/>
            <person name="Nakagawa S."/>
        </authorList>
    </citation>
    <scope>NUCLEOTIDE SEQUENCE [LARGE SCALE GENOMIC DNA]</scope>
    <source>
        <strain evidence="2 3">NKW57</strain>
    </source>
</reference>
<keyword evidence="3" id="KW-1185">Reference proteome</keyword>
<name>A0ABQ6LV10_9GAMM</name>
<organism evidence="2 3">
    <name type="scientific">Biformimicrobium ophioploci</name>
    <dbReference type="NCBI Taxonomy" id="3036711"/>
    <lineage>
        <taxon>Bacteria</taxon>
        <taxon>Pseudomonadati</taxon>
        <taxon>Pseudomonadota</taxon>
        <taxon>Gammaproteobacteria</taxon>
        <taxon>Cellvibrionales</taxon>
        <taxon>Microbulbiferaceae</taxon>
        <taxon>Biformimicrobium</taxon>
    </lineage>
</organism>
<dbReference type="Proteomes" id="UP001224392">
    <property type="component" value="Unassembled WGS sequence"/>
</dbReference>
<dbReference type="PROSITE" id="PS50851">
    <property type="entry name" value="CHEW"/>
    <property type="match status" value="1"/>
</dbReference>
<evidence type="ECO:0000259" key="1">
    <source>
        <dbReference type="PROSITE" id="PS50851"/>
    </source>
</evidence>
<accession>A0ABQ6LV10</accession>
<protein>
    <recommendedName>
        <fullName evidence="1">CheW-like domain-containing protein</fullName>
    </recommendedName>
</protein>
<sequence>MKTPELIGQQNPEEISSLLLHLSDGQLLVPVETLVEIVGLQIPVAVYDSPAWMLGEISWRDQRLPLISYEVMRGGNQPTLKSNCRIAVIANAGDDSKLPFYAMVVQGTPRLVRVEESELVARTNPCQQGELVHVSVSGEDAVIPDLPMLEQACAEWRRGTVLS</sequence>